<reference evidence="2" key="1">
    <citation type="journal article" date="2019" name="Int. J. Syst. Evol. Microbiol.">
        <title>The Global Catalogue of Microorganisms (GCM) 10K type strain sequencing project: providing services to taxonomists for standard genome sequencing and annotation.</title>
        <authorList>
            <consortium name="The Broad Institute Genomics Platform"/>
            <consortium name="The Broad Institute Genome Sequencing Center for Infectious Disease"/>
            <person name="Wu L."/>
            <person name="Ma J."/>
        </authorList>
    </citation>
    <scope>NUCLEOTIDE SEQUENCE [LARGE SCALE GENOMIC DNA]</scope>
    <source>
        <strain evidence="2">KACC 12597</strain>
    </source>
</reference>
<dbReference type="EMBL" id="JBHUHX010000051">
    <property type="protein sequence ID" value="MFD2113443.1"/>
    <property type="molecule type" value="Genomic_DNA"/>
</dbReference>
<evidence type="ECO:0000313" key="2">
    <source>
        <dbReference type="Proteomes" id="UP001597337"/>
    </source>
</evidence>
<name>A0ABW4YDC2_9GAMM</name>
<dbReference type="InterPro" id="IPR021284">
    <property type="entry name" value="DUF2750"/>
</dbReference>
<comment type="caution">
    <text evidence="1">The sequence shown here is derived from an EMBL/GenBank/DDBJ whole genome shotgun (WGS) entry which is preliminary data.</text>
</comment>
<dbReference type="RefSeq" id="WP_386028287.1">
    <property type="nucleotide sequence ID" value="NZ_JBHUHX010000051.1"/>
</dbReference>
<dbReference type="Proteomes" id="UP001597337">
    <property type="component" value="Unassembled WGS sequence"/>
</dbReference>
<keyword evidence="2" id="KW-1185">Reference proteome</keyword>
<organism evidence="1 2">
    <name type="scientific">Thiorhodococcus fuscus</name>
    <dbReference type="NCBI Taxonomy" id="527200"/>
    <lineage>
        <taxon>Bacteria</taxon>
        <taxon>Pseudomonadati</taxon>
        <taxon>Pseudomonadota</taxon>
        <taxon>Gammaproteobacteria</taxon>
        <taxon>Chromatiales</taxon>
        <taxon>Chromatiaceae</taxon>
        <taxon>Thiorhodococcus</taxon>
    </lineage>
</organism>
<accession>A0ABW4YDC2</accession>
<evidence type="ECO:0000313" key="1">
    <source>
        <dbReference type="EMBL" id="MFD2113443.1"/>
    </source>
</evidence>
<sequence length="131" mass="14651">MNAPLSRFDISNLFGLPASERYTHFLTEVVRTGKVWTLCGDGGFVAFCDEEGHDCFPFWPAPELARALADADWSDCKPEPLELDVFMNRWLKGMAKDDRQVSVFPAPDGTGIVMDPLALLEDLEEELSQPD</sequence>
<gene>
    <name evidence="1" type="ORF">ACFSJC_16460</name>
</gene>
<proteinExistence type="predicted"/>
<dbReference type="Pfam" id="PF11042">
    <property type="entry name" value="DUF2750"/>
    <property type="match status" value="1"/>
</dbReference>
<protein>
    <submittedName>
        <fullName evidence="1">DUF2750 domain-containing protein</fullName>
    </submittedName>
</protein>